<evidence type="ECO:0000313" key="4">
    <source>
        <dbReference type="Proteomes" id="UP001416393"/>
    </source>
</evidence>
<evidence type="ECO:0000256" key="1">
    <source>
        <dbReference type="SAM" id="MobiDB-lite"/>
    </source>
</evidence>
<feature type="chain" id="PRO_5046002914" evidence="2">
    <location>
        <begin position="22"/>
        <end position="124"/>
    </location>
</feature>
<reference evidence="3 4" key="1">
    <citation type="submission" date="2024-01" db="EMBL/GenBank/DDBJ databases">
        <title>Mariniflexile litorale sp. nov., isolated from the shallow sediments of the Sea of Japan.</title>
        <authorList>
            <person name="Romanenko L."/>
            <person name="Bystritskaya E."/>
            <person name="Isaeva M."/>
        </authorList>
    </citation>
    <scope>NUCLEOTIDE SEQUENCE [LARGE SCALE GENOMIC DNA]</scope>
    <source>
        <strain evidence="3 4">KCTC 32427</strain>
    </source>
</reference>
<name>A0ABV0ABD9_9FLAO</name>
<comment type="caution">
    <text evidence="3">The sequence shown here is derived from an EMBL/GenBank/DDBJ whole genome shotgun (WGS) entry which is preliminary data.</text>
</comment>
<keyword evidence="2" id="KW-0732">Signal</keyword>
<feature type="region of interest" description="Disordered" evidence="1">
    <location>
        <begin position="68"/>
        <end position="103"/>
    </location>
</feature>
<accession>A0ABV0ABD9</accession>
<dbReference type="EMBL" id="JAZHYP010000003">
    <property type="protein sequence ID" value="MEN3323689.1"/>
    <property type="molecule type" value="Genomic_DNA"/>
</dbReference>
<dbReference type="Proteomes" id="UP001416393">
    <property type="component" value="Unassembled WGS sequence"/>
</dbReference>
<protein>
    <submittedName>
        <fullName evidence="3">Uncharacterized protein</fullName>
    </submittedName>
</protein>
<sequence length="124" mass="13757">MKLIKVFLFVCSIIFTANVSSQTVYTTKSGEKFHKSTCGYLKYSKKEITLEKALELNYSACSVCKPLSEVSTSQNPSNFKSTTKTTSKDAAKSSVQCSGKTKAGARCKRITKDSSGRCYQHWVR</sequence>
<dbReference type="RefSeq" id="WP_346241347.1">
    <property type="nucleotide sequence ID" value="NZ_JAZHYP010000003.1"/>
</dbReference>
<organism evidence="3 4">
    <name type="scientific">Mariniflexile soesokkakense</name>
    <dbReference type="NCBI Taxonomy" id="1343160"/>
    <lineage>
        <taxon>Bacteria</taxon>
        <taxon>Pseudomonadati</taxon>
        <taxon>Bacteroidota</taxon>
        <taxon>Flavobacteriia</taxon>
        <taxon>Flavobacteriales</taxon>
        <taxon>Flavobacteriaceae</taxon>
        <taxon>Mariniflexile</taxon>
    </lineage>
</organism>
<keyword evidence="4" id="KW-1185">Reference proteome</keyword>
<proteinExistence type="predicted"/>
<evidence type="ECO:0000256" key="2">
    <source>
        <dbReference type="SAM" id="SignalP"/>
    </source>
</evidence>
<feature type="signal peptide" evidence="2">
    <location>
        <begin position="1"/>
        <end position="21"/>
    </location>
</feature>
<gene>
    <name evidence="3" type="ORF">VP395_08115</name>
</gene>
<feature type="compositionally biased region" description="Polar residues" evidence="1">
    <location>
        <begin position="69"/>
        <end position="79"/>
    </location>
</feature>
<evidence type="ECO:0000313" key="3">
    <source>
        <dbReference type="EMBL" id="MEN3323689.1"/>
    </source>
</evidence>